<dbReference type="EMBL" id="WTPW01000606">
    <property type="protein sequence ID" value="KAF0495983.1"/>
    <property type="molecule type" value="Genomic_DNA"/>
</dbReference>
<keyword evidence="2" id="KW-1185">Reference proteome</keyword>
<evidence type="ECO:0000313" key="2">
    <source>
        <dbReference type="Proteomes" id="UP000439903"/>
    </source>
</evidence>
<keyword evidence="1" id="KW-0418">Kinase</keyword>
<protein>
    <submittedName>
        <fullName evidence="1">Protein-histidine kinase</fullName>
    </submittedName>
</protein>
<sequence>MSPSLTYNSGNTENNDLNIIDLVCNYNWPTLHDPMDSWNPAFKNIVYISTVLSPIFESDGSFLDIFNAVQEITQKFLNTRRLKILDAKSLESAYEIMKNILRDNDNVDILYALIYFVKHKLDHNVSGSLIARLISTSFDEYIKYKRLFLNYFPETHKLIDCIELKMLMLLIHSLNDSWHFIS</sequence>
<dbReference type="AlphaFoldDB" id="A0A8H4AHC2"/>
<evidence type="ECO:0000313" key="1">
    <source>
        <dbReference type="EMBL" id="KAF0495983.1"/>
    </source>
</evidence>
<organism evidence="1 2">
    <name type="scientific">Gigaspora margarita</name>
    <dbReference type="NCBI Taxonomy" id="4874"/>
    <lineage>
        <taxon>Eukaryota</taxon>
        <taxon>Fungi</taxon>
        <taxon>Fungi incertae sedis</taxon>
        <taxon>Mucoromycota</taxon>
        <taxon>Glomeromycotina</taxon>
        <taxon>Glomeromycetes</taxon>
        <taxon>Diversisporales</taxon>
        <taxon>Gigasporaceae</taxon>
        <taxon>Gigaspora</taxon>
    </lineage>
</organism>
<reference evidence="1 2" key="1">
    <citation type="journal article" date="2019" name="Environ. Microbiol.">
        <title>At the nexus of three kingdoms: the genome of the mycorrhizal fungus Gigaspora margarita provides insights into plant, endobacterial and fungal interactions.</title>
        <authorList>
            <person name="Venice F."/>
            <person name="Ghignone S."/>
            <person name="Salvioli di Fossalunga A."/>
            <person name="Amselem J."/>
            <person name="Novero M."/>
            <person name="Xianan X."/>
            <person name="Sedzielewska Toro K."/>
            <person name="Morin E."/>
            <person name="Lipzen A."/>
            <person name="Grigoriev I.V."/>
            <person name="Henrissat B."/>
            <person name="Martin F.M."/>
            <person name="Bonfante P."/>
        </authorList>
    </citation>
    <scope>NUCLEOTIDE SEQUENCE [LARGE SCALE GENOMIC DNA]</scope>
    <source>
        <strain evidence="1 2">BEG34</strain>
    </source>
</reference>
<name>A0A8H4AHC2_GIGMA</name>
<gene>
    <name evidence="1" type="ORF">F8M41_021110</name>
</gene>
<proteinExistence type="predicted"/>
<comment type="caution">
    <text evidence="1">The sequence shown here is derived from an EMBL/GenBank/DDBJ whole genome shotgun (WGS) entry which is preliminary data.</text>
</comment>
<dbReference type="Proteomes" id="UP000439903">
    <property type="component" value="Unassembled WGS sequence"/>
</dbReference>
<dbReference type="GO" id="GO:0016301">
    <property type="term" value="F:kinase activity"/>
    <property type="evidence" value="ECO:0007669"/>
    <property type="project" value="UniProtKB-KW"/>
</dbReference>
<accession>A0A8H4AHC2</accession>
<dbReference type="OrthoDB" id="60033at2759"/>
<keyword evidence="1" id="KW-0808">Transferase</keyword>